<feature type="transmembrane region" description="Helical" evidence="1">
    <location>
        <begin position="50"/>
        <end position="70"/>
    </location>
</feature>
<reference evidence="2 3" key="1">
    <citation type="submission" date="2020-09" db="EMBL/GenBank/DDBJ databases">
        <title>De no assembly of potato wild relative species, Solanum commersonii.</title>
        <authorList>
            <person name="Cho K."/>
        </authorList>
    </citation>
    <scope>NUCLEOTIDE SEQUENCE [LARGE SCALE GENOMIC DNA]</scope>
    <source>
        <strain evidence="2">LZ3.2</strain>
        <tissue evidence="2">Leaf</tissue>
    </source>
</reference>
<evidence type="ECO:0000313" key="3">
    <source>
        <dbReference type="Proteomes" id="UP000824120"/>
    </source>
</evidence>
<dbReference type="EMBL" id="JACXVP010000012">
    <property type="protein sequence ID" value="KAG5570548.1"/>
    <property type="molecule type" value="Genomic_DNA"/>
</dbReference>
<name>A0A9J5W5N2_SOLCO</name>
<proteinExistence type="predicted"/>
<sequence length="71" mass="8106">MRVMTCWNTTSNDVPAFNIYMREWACVSAVRTGIVSYSVLPCIKFLKDVIVIYITKGYILITSGIIRLRLS</sequence>
<keyword evidence="3" id="KW-1185">Reference proteome</keyword>
<dbReference type="AlphaFoldDB" id="A0A9J5W5N2"/>
<dbReference type="Proteomes" id="UP000824120">
    <property type="component" value="Chromosome 12"/>
</dbReference>
<evidence type="ECO:0000313" key="2">
    <source>
        <dbReference type="EMBL" id="KAG5570548.1"/>
    </source>
</evidence>
<keyword evidence="1" id="KW-0472">Membrane</keyword>
<protein>
    <submittedName>
        <fullName evidence="2">Uncharacterized protein</fullName>
    </submittedName>
</protein>
<keyword evidence="1" id="KW-1133">Transmembrane helix</keyword>
<gene>
    <name evidence="2" type="ORF">H5410_060314</name>
</gene>
<accession>A0A9J5W5N2</accession>
<keyword evidence="1" id="KW-0812">Transmembrane</keyword>
<organism evidence="2 3">
    <name type="scientific">Solanum commersonii</name>
    <name type="common">Commerson's wild potato</name>
    <name type="synonym">Commerson's nightshade</name>
    <dbReference type="NCBI Taxonomy" id="4109"/>
    <lineage>
        <taxon>Eukaryota</taxon>
        <taxon>Viridiplantae</taxon>
        <taxon>Streptophyta</taxon>
        <taxon>Embryophyta</taxon>
        <taxon>Tracheophyta</taxon>
        <taxon>Spermatophyta</taxon>
        <taxon>Magnoliopsida</taxon>
        <taxon>eudicotyledons</taxon>
        <taxon>Gunneridae</taxon>
        <taxon>Pentapetalae</taxon>
        <taxon>asterids</taxon>
        <taxon>lamiids</taxon>
        <taxon>Solanales</taxon>
        <taxon>Solanaceae</taxon>
        <taxon>Solanoideae</taxon>
        <taxon>Solaneae</taxon>
        <taxon>Solanum</taxon>
    </lineage>
</organism>
<evidence type="ECO:0000256" key="1">
    <source>
        <dbReference type="SAM" id="Phobius"/>
    </source>
</evidence>
<comment type="caution">
    <text evidence="2">The sequence shown here is derived from an EMBL/GenBank/DDBJ whole genome shotgun (WGS) entry which is preliminary data.</text>
</comment>